<keyword evidence="2" id="KW-1185">Reference proteome</keyword>
<evidence type="ECO:0000313" key="2">
    <source>
        <dbReference type="Proteomes" id="UP000807342"/>
    </source>
</evidence>
<dbReference type="OrthoDB" id="2736611at2759"/>
<sequence>MLYETFKKHVQLFKPCAFPALYKWTTYPLTVLLESISKQAQAVYRRDVFQHAIMVELFSVIENALNFMHTRNTVVIATTVMNPLWIGSMQRIGPSMTSYTNPIYHPGDLKYSDMEKLPLIISLCISIWKITLYLVEYWDNPYALGTVGKPQSVAFRRYPDRCGMFSCC</sequence>
<name>A0A9P6BWR0_9AGAR</name>
<gene>
    <name evidence="1" type="ORF">P691DRAFT_781620</name>
</gene>
<dbReference type="EMBL" id="MU152325">
    <property type="protein sequence ID" value="KAF9440695.1"/>
    <property type="molecule type" value="Genomic_DNA"/>
</dbReference>
<protein>
    <submittedName>
        <fullName evidence="1">Uncharacterized protein</fullName>
    </submittedName>
</protein>
<reference evidence="1" key="1">
    <citation type="submission" date="2020-11" db="EMBL/GenBank/DDBJ databases">
        <authorList>
            <consortium name="DOE Joint Genome Institute"/>
            <person name="Ahrendt S."/>
            <person name="Riley R."/>
            <person name="Andreopoulos W."/>
            <person name="Labutti K."/>
            <person name="Pangilinan J."/>
            <person name="Ruiz-Duenas F.J."/>
            <person name="Barrasa J.M."/>
            <person name="Sanchez-Garcia M."/>
            <person name="Camarero S."/>
            <person name="Miyauchi S."/>
            <person name="Serrano A."/>
            <person name="Linde D."/>
            <person name="Babiker R."/>
            <person name="Drula E."/>
            <person name="Ayuso-Fernandez I."/>
            <person name="Pacheco R."/>
            <person name="Padilla G."/>
            <person name="Ferreira P."/>
            <person name="Barriuso J."/>
            <person name="Kellner H."/>
            <person name="Castanera R."/>
            <person name="Alfaro M."/>
            <person name="Ramirez L."/>
            <person name="Pisabarro A.G."/>
            <person name="Kuo A."/>
            <person name="Tritt A."/>
            <person name="Lipzen A."/>
            <person name="He G."/>
            <person name="Yan M."/>
            <person name="Ng V."/>
            <person name="Cullen D."/>
            <person name="Martin F."/>
            <person name="Rosso M.-N."/>
            <person name="Henrissat B."/>
            <person name="Hibbett D."/>
            <person name="Martinez A.T."/>
            <person name="Grigoriev I.V."/>
        </authorList>
    </citation>
    <scope>NUCLEOTIDE SEQUENCE</scope>
    <source>
        <strain evidence="1">MF-IS2</strain>
    </source>
</reference>
<dbReference type="AlphaFoldDB" id="A0A9P6BWR0"/>
<accession>A0A9P6BWR0</accession>
<evidence type="ECO:0000313" key="1">
    <source>
        <dbReference type="EMBL" id="KAF9440695.1"/>
    </source>
</evidence>
<dbReference type="Proteomes" id="UP000807342">
    <property type="component" value="Unassembled WGS sequence"/>
</dbReference>
<proteinExistence type="predicted"/>
<organism evidence="1 2">
    <name type="scientific">Macrolepiota fuliginosa MF-IS2</name>
    <dbReference type="NCBI Taxonomy" id="1400762"/>
    <lineage>
        <taxon>Eukaryota</taxon>
        <taxon>Fungi</taxon>
        <taxon>Dikarya</taxon>
        <taxon>Basidiomycota</taxon>
        <taxon>Agaricomycotina</taxon>
        <taxon>Agaricomycetes</taxon>
        <taxon>Agaricomycetidae</taxon>
        <taxon>Agaricales</taxon>
        <taxon>Agaricineae</taxon>
        <taxon>Agaricaceae</taxon>
        <taxon>Macrolepiota</taxon>
    </lineage>
</organism>
<comment type="caution">
    <text evidence="1">The sequence shown here is derived from an EMBL/GenBank/DDBJ whole genome shotgun (WGS) entry which is preliminary data.</text>
</comment>